<keyword evidence="9" id="KW-0471">Melatonin biosynthesis</keyword>
<proteinExistence type="predicted"/>
<feature type="non-terminal residue" evidence="12">
    <location>
        <position position="1"/>
    </location>
</feature>
<evidence type="ECO:0000259" key="11">
    <source>
        <dbReference type="Pfam" id="PF08100"/>
    </source>
</evidence>
<comment type="pathway">
    <text evidence="5">Aromatic compound metabolism; melatonin biosynthesis; melatonin from serotonin: step 1/2.</text>
</comment>
<name>A0AAD1QZG4_PELCU</name>
<keyword evidence="13" id="KW-1185">Reference proteome</keyword>
<evidence type="ECO:0000256" key="4">
    <source>
        <dbReference type="ARBA" id="ARBA00037645"/>
    </source>
</evidence>
<dbReference type="Gene3D" id="3.40.50.150">
    <property type="entry name" value="Vaccinia Virus protein VP39"/>
    <property type="match status" value="2"/>
</dbReference>
<feature type="domain" description="O-methyltransferase C-terminal" evidence="10">
    <location>
        <begin position="171"/>
        <end position="264"/>
    </location>
</feature>
<dbReference type="InterPro" id="IPR029063">
    <property type="entry name" value="SAM-dependent_MTases_sf"/>
</dbReference>
<evidence type="ECO:0000256" key="2">
    <source>
        <dbReference type="ARBA" id="ARBA00022679"/>
    </source>
</evidence>
<evidence type="ECO:0000313" key="12">
    <source>
        <dbReference type="EMBL" id="CAH2220534.1"/>
    </source>
</evidence>
<dbReference type="PROSITE" id="PS51683">
    <property type="entry name" value="SAM_OMT_II"/>
    <property type="match status" value="1"/>
</dbReference>
<evidence type="ECO:0000256" key="1">
    <source>
        <dbReference type="ARBA" id="ARBA00022603"/>
    </source>
</evidence>
<evidence type="ECO:0000313" key="13">
    <source>
        <dbReference type="Proteomes" id="UP001295444"/>
    </source>
</evidence>
<evidence type="ECO:0000256" key="8">
    <source>
        <dbReference type="ARBA" id="ARBA00043054"/>
    </source>
</evidence>
<dbReference type="FunFam" id="1.10.10.10:FF:000358">
    <property type="entry name" value="Acetylserotonin O-methyltransferase"/>
    <property type="match status" value="1"/>
</dbReference>
<dbReference type="InterPro" id="IPR001077">
    <property type="entry name" value="COMT_C"/>
</dbReference>
<dbReference type="GO" id="GO:0032259">
    <property type="term" value="P:methylation"/>
    <property type="evidence" value="ECO:0007669"/>
    <property type="project" value="UniProtKB-KW"/>
</dbReference>
<dbReference type="Proteomes" id="UP001295444">
    <property type="component" value="Chromosome 01"/>
</dbReference>
<dbReference type="GO" id="GO:0030187">
    <property type="term" value="P:melatonin biosynthetic process"/>
    <property type="evidence" value="ECO:0007669"/>
    <property type="project" value="UniProtKB-KW"/>
</dbReference>
<evidence type="ECO:0000256" key="7">
    <source>
        <dbReference type="ARBA" id="ARBA00040730"/>
    </source>
</evidence>
<dbReference type="Pfam" id="PF08100">
    <property type="entry name" value="Dimerisation"/>
    <property type="match status" value="1"/>
</dbReference>
<comment type="function">
    <text evidence="4">Catalyzes the transfer of a methyl group onto N-acetylserotonin, producing melatonin (N-acetyl-5-methoxytryptamine).</text>
</comment>
<sequence>PRSCCITVFFSACELNVFDVLAGSEVPLPLSAISELLGTSIRGTEILLDACVGLKLLEADNQNGEVLYKNTELAHRYLRKTSSKSLFSSINHFSTKVYRKMDLLTDSVKQGIPVSKMQHGNPEDIFFNLYRSEEHIMEFIQFMDSSWFLYDQEAVISAFDLSCFKIICDLGGNFFKDPLPDADLFILSRILHDWDDDTCLKLLKKIYMACKPGGGILIIEMILNEDRTGPLIAHLNSILMLAITDGKERTLSAFKTLLETAGFKDIQLGTNGKIMEAILARK</sequence>
<dbReference type="GO" id="GO:0046983">
    <property type="term" value="F:protein dimerization activity"/>
    <property type="evidence" value="ECO:0007669"/>
    <property type="project" value="InterPro"/>
</dbReference>
<dbReference type="Pfam" id="PF00891">
    <property type="entry name" value="Methyltransf_2"/>
    <property type="match status" value="1"/>
</dbReference>
<accession>A0AAD1QZG4</accession>
<protein>
    <recommendedName>
        <fullName evidence="7">Acetylserotonin O-methyltransferase</fullName>
        <ecNumber evidence="6">2.1.1.4</ecNumber>
    </recommendedName>
    <alternativeName>
        <fullName evidence="8">Hydroxyindole O-methyltransferase</fullName>
    </alternativeName>
</protein>
<evidence type="ECO:0000256" key="3">
    <source>
        <dbReference type="ARBA" id="ARBA00022691"/>
    </source>
</evidence>
<feature type="domain" description="O-methyltransferase dimerisation" evidence="11">
    <location>
        <begin position="7"/>
        <end position="79"/>
    </location>
</feature>
<evidence type="ECO:0000256" key="6">
    <source>
        <dbReference type="ARBA" id="ARBA00039116"/>
    </source>
</evidence>
<dbReference type="PANTHER" id="PTHR43712">
    <property type="entry name" value="PUTATIVE (AFU_ORTHOLOGUE AFUA_4G14580)-RELATED"/>
    <property type="match status" value="1"/>
</dbReference>
<keyword evidence="1" id="KW-0489">Methyltransferase</keyword>
<dbReference type="Gene3D" id="1.10.10.10">
    <property type="entry name" value="Winged helix-like DNA-binding domain superfamily/Winged helix DNA-binding domain"/>
    <property type="match status" value="1"/>
</dbReference>
<dbReference type="InterPro" id="IPR012967">
    <property type="entry name" value="COMT_dimerisation"/>
</dbReference>
<evidence type="ECO:0000256" key="5">
    <source>
        <dbReference type="ARBA" id="ARBA00037926"/>
    </source>
</evidence>
<keyword evidence="3" id="KW-0949">S-adenosyl-L-methionine</keyword>
<dbReference type="EC" id="2.1.1.4" evidence="6"/>
<dbReference type="GO" id="GO:0017096">
    <property type="term" value="F:acetylserotonin O-methyltransferase activity"/>
    <property type="evidence" value="ECO:0007669"/>
    <property type="project" value="UniProtKB-EC"/>
</dbReference>
<dbReference type="InterPro" id="IPR036388">
    <property type="entry name" value="WH-like_DNA-bd_sf"/>
</dbReference>
<gene>
    <name evidence="12" type="ORF">PECUL_23A032826</name>
</gene>
<reference evidence="12" key="1">
    <citation type="submission" date="2022-03" db="EMBL/GenBank/DDBJ databases">
        <authorList>
            <person name="Alioto T."/>
            <person name="Alioto T."/>
            <person name="Gomez Garrido J."/>
        </authorList>
    </citation>
    <scope>NUCLEOTIDE SEQUENCE</scope>
</reference>
<dbReference type="PANTHER" id="PTHR43712:SF2">
    <property type="entry name" value="O-METHYLTRANSFERASE CICE"/>
    <property type="match status" value="1"/>
</dbReference>
<dbReference type="InterPro" id="IPR016461">
    <property type="entry name" value="COMT-like"/>
</dbReference>
<evidence type="ECO:0000259" key="10">
    <source>
        <dbReference type="Pfam" id="PF00891"/>
    </source>
</evidence>
<dbReference type="EMBL" id="OW240912">
    <property type="protein sequence ID" value="CAH2220534.1"/>
    <property type="molecule type" value="Genomic_DNA"/>
</dbReference>
<dbReference type="SUPFAM" id="SSF53335">
    <property type="entry name" value="S-adenosyl-L-methionine-dependent methyltransferases"/>
    <property type="match status" value="1"/>
</dbReference>
<evidence type="ECO:0000256" key="9">
    <source>
        <dbReference type="ARBA" id="ARBA00043260"/>
    </source>
</evidence>
<organism evidence="12 13">
    <name type="scientific">Pelobates cultripes</name>
    <name type="common">Western spadefoot toad</name>
    <dbReference type="NCBI Taxonomy" id="61616"/>
    <lineage>
        <taxon>Eukaryota</taxon>
        <taxon>Metazoa</taxon>
        <taxon>Chordata</taxon>
        <taxon>Craniata</taxon>
        <taxon>Vertebrata</taxon>
        <taxon>Euteleostomi</taxon>
        <taxon>Amphibia</taxon>
        <taxon>Batrachia</taxon>
        <taxon>Anura</taxon>
        <taxon>Pelobatoidea</taxon>
        <taxon>Pelobatidae</taxon>
        <taxon>Pelobates</taxon>
    </lineage>
</organism>
<keyword evidence="2" id="KW-0808">Transferase</keyword>
<dbReference type="AlphaFoldDB" id="A0AAD1QZG4"/>